<reference evidence="2" key="1">
    <citation type="submission" date="2020-09" db="EMBL/GenBank/DDBJ databases">
        <authorList>
            <person name="Kim M.K."/>
        </authorList>
    </citation>
    <scope>NUCLEOTIDE SEQUENCE</scope>
    <source>
        <strain evidence="2">BT702</strain>
    </source>
</reference>
<comment type="caution">
    <text evidence="2">The sequence shown here is derived from an EMBL/GenBank/DDBJ whole genome shotgun (WGS) entry which is preliminary data.</text>
</comment>
<feature type="transmembrane region" description="Helical" evidence="1">
    <location>
        <begin position="47"/>
        <end position="64"/>
    </location>
</feature>
<dbReference type="Proteomes" id="UP000598820">
    <property type="component" value="Unassembled WGS sequence"/>
</dbReference>
<evidence type="ECO:0000256" key="1">
    <source>
        <dbReference type="SAM" id="Phobius"/>
    </source>
</evidence>
<organism evidence="2 3">
    <name type="scientific">Spirosoma profusum</name>
    <dbReference type="NCBI Taxonomy" id="2771354"/>
    <lineage>
        <taxon>Bacteria</taxon>
        <taxon>Pseudomonadati</taxon>
        <taxon>Bacteroidota</taxon>
        <taxon>Cytophagia</taxon>
        <taxon>Cytophagales</taxon>
        <taxon>Cytophagaceae</taxon>
        <taxon>Spirosoma</taxon>
    </lineage>
</organism>
<keyword evidence="1" id="KW-0472">Membrane</keyword>
<name>A0A926XYM2_9BACT</name>
<gene>
    <name evidence="2" type="ORF">IC229_21200</name>
</gene>
<dbReference type="AlphaFoldDB" id="A0A926XYM2"/>
<dbReference type="RefSeq" id="WP_190889027.1">
    <property type="nucleotide sequence ID" value="NZ_JACWZY010000020.1"/>
</dbReference>
<keyword evidence="1" id="KW-1133">Transmembrane helix</keyword>
<evidence type="ECO:0000313" key="3">
    <source>
        <dbReference type="Proteomes" id="UP000598820"/>
    </source>
</evidence>
<proteinExistence type="predicted"/>
<feature type="transmembrane region" description="Helical" evidence="1">
    <location>
        <begin position="24"/>
        <end position="41"/>
    </location>
</feature>
<keyword evidence="1" id="KW-0812">Transmembrane</keyword>
<dbReference type="EMBL" id="JACWZY010000020">
    <property type="protein sequence ID" value="MBD2703177.1"/>
    <property type="molecule type" value="Genomic_DNA"/>
</dbReference>
<sequence length="152" mass="17701">MEGFTDDLMIPAETKIYYSKGKNLFKLVASAVFLFSGIIILMQKDYLLSAIFLAAGGFLIYLSLKRVANQRAQIILNAKGIWTVSAQFNAWRDISHENVYQEGKLSNYRKYLYYEYPPHKQENLSIDDYNIDQAELKRLLHIYRGRSMNEQT</sequence>
<evidence type="ECO:0000313" key="2">
    <source>
        <dbReference type="EMBL" id="MBD2703177.1"/>
    </source>
</evidence>
<accession>A0A926XYM2</accession>
<keyword evidence="3" id="KW-1185">Reference proteome</keyword>
<protein>
    <submittedName>
        <fullName evidence="2">Uncharacterized protein</fullName>
    </submittedName>
</protein>